<dbReference type="VEuPathDB" id="FungiDB:FGRAMPH1_01G07319"/>
<proteinExistence type="predicted"/>
<organism evidence="1 3">
    <name type="scientific">Gibberella zeae (strain ATCC MYA-4620 / CBS 123657 / FGSC 9075 / NRRL 31084 / PH-1)</name>
    <name type="common">Wheat head blight fungus</name>
    <name type="synonym">Fusarium graminearum</name>
    <dbReference type="NCBI Taxonomy" id="229533"/>
    <lineage>
        <taxon>Eukaryota</taxon>
        <taxon>Fungi</taxon>
        <taxon>Dikarya</taxon>
        <taxon>Ascomycota</taxon>
        <taxon>Pezizomycotina</taxon>
        <taxon>Sordariomycetes</taxon>
        <taxon>Hypocreomycetidae</taxon>
        <taxon>Hypocreales</taxon>
        <taxon>Nectriaceae</taxon>
        <taxon>Fusarium</taxon>
    </lineage>
</organism>
<reference evidence="2" key="4">
    <citation type="submission" date="2017-01" db="UniProtKB">
        <authorList>
            <consortium name="EnsemblFungi"/>
        </authorList>
    </citation>
    <scope>IDENTIFICATION</scope>
    <source>
        <strain evidence="2">PH-1 / ATCC MYA-4620 / FGSC 9075 / NRRL 31084</strain>
    </source>
</reference>
<reference evidence="2 3" key="1">
    <citation type="journal article" date="2007" name="Science">
        <title>The Fusarium graminearum genome reveals a link between localized polymorphism and pathogen specialization.</title>
        <authorList>
            <person name="Cuomo C.A."/>
            <person name="Gueldener U."/>
            <person name="Xu J.-R."/>
            <person name="Trail F."/>
            <person name="Turgeon B.G."/>
            <person name="Di Pietro A."/>
            <person name="Walton J.D."/>
            <person name="Ma L.-J."/>
            <person name="Baker S.E."/>
            <person name="Rep M."/>
            <person name="Adam G."/>
            <person name="Antoniw J."/>
            <person name="Baldwin T."/>
            <person name="Calvo S.E."/>
            <person name="Chang Y.-L."/>
            <person name="DeCaprio D."/>
            <person name="Gale L.R."/>
            <person name="Gnerre S."/>
            <person name="Goswami R.S."/>
            <person name="Hammond-Kosack K."/>
            <person name="Harris L.J."/>
            <person name="Hilburn K."/>
            <person name="Kennell J.C."/>
            <person name="Kroken S."/>
            <person name="Magnuson J.K."/>
            <person name="Mannhaupt G."/>
            <person name="Mauceli E.W."/>
            <person name="Mewes H.-W."/>
            <person name="Mitterbauer R."/>
            <person name="Muehlbauer G."/>
            <person name="Muensterkoetter M."/>
            <person name="Nelson D."/>
            <person name="O'Donnell K."/>
            <person name="Ouellet T."/>
            <person name="Qi W."/>
            <person name="Quesneville H."/>
            <person name="Roncero M.I.G."/>
            <person name="Seong K.-Y."/>
            <person name="Tetko I.V."/>
            <person name="Urban M."/>
            <person name="Waalwijk C."/>
            <person name="Ward T.J."/>
            <person name="Yao J."/>
            <person name="Birren B.W."/>
            <person name="Kistler H.C."/>
        </authorList>
    </citation>
    <scope>NUCLEOTIDE SEQUENCE [LARGE SCALE GENOMIC DNA]</scope>
    <source>
        <strain evidence="3">ATCC MYA-4620 / CBS 123657 / FGSC 9075 / NRRL 31084 / PH-1</strain>
        <strain evidence="2">PH-1 / ATCC MYA-4620 / FGSC 9075 / NRRL 31084</strain>
    </source>
</reference>
<reference evidence="2 3" key="2">
    <citation type="journal article" date="2010" name="Nature">
        <title>Comparative genomics reveals mobile pathogenicity chromosomes in Fusarium.</title>
        <authorList>
            <person name="Ma L.J."/>
            <person name="van der Does H.C."/>
            <person name="Borkovich K.A."/>
            <person name="Coleman J.J."/>
            <person name="Daboussi M.J."/>
            <person name="Di Pietro A."/>
            <person name="Dufresne M."/>
            <person name="Freitag M."/>
            <person name="Grabherr M."/>
            <person name="Henrissat B."/>
            <person name="Houterman P.M."/>
            <person name="Kang S."/>
            <person name="Shim W.B."/>
            <person name="Woloshuk C."/>
            <person name="Xie X."/>
            <person name="Xu J.R."/>
            <person name="Antoniw J."/>
            <person name="Baker S.E."/>
            <person name="Bluhm B.H."/>
            <person name="Breakspear A."/>
            <person name="Brown D.W."/>
            <person name="Butchko R.A."/>
            <person name="Chapman S."/>
            <person name="Coulson R."/>
            <person name="Coutinho P.M."/>
            <person name="Danchin E.G."/>
            <person name="Diener A."/>
            <person name="Gale L.R."/>
            <person name="Gardiner D.M."/>
            <person name="Goff S."/>
            <person name="Hammond-Kosack K.E."/>
            <person name="Hilburn K."/>
            <person name="Hua-Van A."/>
            <person name="Jonkers W."/>
            <person name="Kazan K."/>
            <person name="Kodira C.D."/>
            <person name="Koehrsen M."/>
            <person name="Kumar L."/>
            <person name="Lee Y.H."/>
            <person name="Li L."/>
            <person name="Manners J.M."/>
            <person name="Miranda-Saavedra D."/>
            <person name="Mukherjee M."/>
            <person name="Park G."/>
            <person name="Park J."/>
            <person name="Park S.Y."/>
            <person name="Proctor R.H."/>
            <person name="Regev A."/>
            <person name="Ruiz-Roldan M.C."/>
            <person name="Sain D."/>
            <person name="Sakthikumar S."/>
            <person name="Sykes S."/>
            <person name="Schwartz D.C."/>
            <person name="Turgeon B.G."/>
            <person name="Wapinski I."/>
            <person name="Yoder O."/>
            <person name="Young S."/>
            <person name="Zeng Q."/>
            <person name="Zhou S."/>
            <person name="Galagan J."/>
            <person name="Cuomo C.A."/>
            <person name="Kistler H.C."/>
            <person name="Rep M."/>
        </authorList>
    </citation>
    <scope>GENOME REANNOTATION</scope>
    <source>
        <strain evidence="3">ATCC MYA-4620 / CBS 123657 / FGSC 9075 / NRRL 31084 / PH-1</strain>
        <strain evidence="2">PH-1 / ATCC MYA-4620 / FGSC 9075 / NRRL 31084</strain>
    </source>
</reference>
<sequence>MVLSEHKSIILVVPLETKNRAHVKPTVDWEHIVILTPTITISAQGLTDETWRIDWTRSSFEVA</sequence>
<protein>
    <submittedName>
        <fullName evidence="1">Chromosome 1, complete genome</fullName>
    </submittedName>
</protein>
<accession>A0A0E0RW39</accession>
<reference evidence="1 3" key="3">
    <citation type="journal article" date="2015" name="BMC Genomics">
        <title>The completed genome sequence of the pathogenic ascomycete fungus Fusarium graminearum.</title>
        <authorList>
            <person name="King R."/>
            <person name="Urban M."/>
            <person name="Hammond-Kosack M.C."/>
            <person name="Hassani-Pak K."/>
            <person name="Hammond-Kosack K.E."/>
        </authorList>
    </citation>
    <scope>NUCLEOTIDE SEQUENCE [LARGE SCALE GENOMIC DNA]</scope>
    <source>
        <strain evidence="3">ATCC MYA-4620 / CBS 123657 / FGSC 9075 / NRRL 31084 / PH-1</strain>
        <strain evidence="1">PH-1</strain>
    </source>
</reference>
<accession>A0A098D936</accession>
<gene>
    <name evidence="1" type="ORF">FGRAMPH1_01T07319</name>
</gene>
<keyword evidence="3" id="KW-1185">Reference proteome</keyword>
<evidence type="ECO:0000313" key="3">
    <source>
        <dbReference type="Proteomes" id="UP000070720"/>
    </source>
</evidence>
<dbReference type="EMBL" id="HG970332">
    <property type="protein sequence ID" value="CEF75464.1"/>
    <property type="molecule type" value="Genomic_DNA"/>
</dbReference>
<dbReference type="InParanoid" id="A0A098D936"/>
<dbReference type="EnsemblFungi" id="CEF75464">
    <property type="protein sequence ID" value="CEF75464"/>
    <property type="gene ID" value="FGRRES_15578"/>
</dbReference>
<name>A0A098D936_GIBZE</name>
<evidence type="ECO:0000313" key="1">
    <source>
        <dbReference type="EMBL" id="CEF75464.1"/>
    </source>
</evidence>
<evidence type="ECO:0000313" key="2">
    <source>
        <dbReference type="EnsemblFungi" id="CEF75464"/>
    </source>
</evidence>
<dbReference type="AlphaFoldDB" id="A0A098D936"/>
<dbReference type="Proteomes" id="UP000070720">
    <property type="component" value="Chromosome 1"/>
</dbReference>